<proteinExistence type="predicted"/>
<evidence type="ECO:0000313" key="2">
    <source>
        <dbReference type="Proteomes" id="UP000596742"/>
    </source>
</evidence>
<keyword evidence="2" id="KW-1185">Reference proteome</keyword>
<comment type="caution">
    <text evidence="1">The sequence shown here is derived from an EMBL/GenBank/DDBJ whole genome shotgun (WGS) entry which is preliminary data.</text>
</comment>
<gene>
    <name evidence="1" type="ORF">MGAL_10B048191</name>
</gene>
<dbReference type="EMBL" id="UYJE01009321">
    <property type="protein sequence ID" value="VDI72420.1"/>
    <property type="molecule type" value="Genomic_DNA"/>
</dbReference>
<evidence type="ECO:0000313" key="1">
    <source>
        <dbReference type="EMBL" id="VDI72420.1"/>
    </source>
</evidence>
<name>A0A8B6H1M1_MYTGA</name>
<sequence>MHHIMRREEGVWYQEEGGRSAAKSLGMKMRCEKRKEEEEGRRNVSYHEERGRCMVPRGRRKVGSYKLKNEDAIRKRKEKGKEGGMFPIMKREEGVWYQEEGGRSTDNSLRMKM</sequence>
<dbReference type="Proteomes" id="UP000596742">
    <property type="component" value="Unassembled WGS sequence"/>
</dbReference>
<dbReference type="AlphaFoldDB" id="A0A8B6H1M1"/>
<protein>
    <submittedName>
        <fullName evidence="1">Uncharacterized protein</fullName>
    </submittedName>
</protein>
<accession>A0A8B6H1M1</accession>
<organism evidence="1 2">
    <name type="scientific">Mytilus galloprovincialis</name>
    <name type="common">Mediterranean mussel</name>
    <dbReference type="NCBI Taxonomy" id="29158"/>
    <lineage>
        <taxon>Eukaryota</taxon>
        <taxon>Metazoa</taxon>
        <taxon>Spiralia</taxon>
        <taxon>Lophotrochozoa</taxon>
        <taxon>Mollusca</taxon>
        <taxon>Bivalvia</taxon>
        <taxon>Autobranchia</taxon>
        <taxon>Pteriomorphia</taxon>
        <taxon>Mytilida</taxon>
        <taxon>Mytiloidea</taxon>
        <taxon>Mytilidae</taxon>
        <taxon>Mytilinae</taxon>
        <taxon>Mytilus</taxon>
    </lineage>
</organism>
<reference evidence="1" key="1">
    <citation type="submission" date="2018-11" db="EMBL/GenBank/DDBJ databases">
        <authorList>
            <person name="Alioto T."/>
            <person name="Alioto T."/>
        </authorList>
    </citation>
    <scope>NUCLEOTIDE SEQUENCE</scope>
</reference>